<sequence>MGFSGSWVSRIIHCISSVSYSVVLNGIVGQKFVPSRGLRQGDPLSPFLFLICSEGLSSLLRQAVGCVGVRIARGAPSVSHLFFADDSLIFRETSAYGAGVVQELLSVYASCSGQLVNFDKSAIFFSGNSGDDNKADVRRILGISQGFNPEKYLGLPIIVGRNRKKAFYGIER</sequence>
<dbReference type="Proteomes" id="UP001165190">
    <property type="component" value="Unassembled WGS sequence"/>
</dbReference>
<evidence type="ECO:0000313" key="3">
    <source>
        <dbReference type="Proteomes" id="UP001165190"/>
    </source>
</evidence>
<comment type="caution">
    <text evidence="2">The sequence shown here is derived from an EMBL/GenBank/DDBJ whole genome shotgun (WGS) entry which is preliminary data.</text>
</comment>
<dbReference type="OrthoDB" id="1936608at2759"/>
<reference evidence="2" key="1">
    <citation type="submission" date="2023-05" db="EMBL/GenBank/DDBJ databases">
        <title>Genome and transcriptome analyses reveal genes involved in the formation of fine ridges on petal epidermal cells in Hibiscus trionum.</title>
        <authorList>
            <person name="Koshimizu S."/>
            <person name="Masuda S."/>
            <person name="Ishii T."/>
            <person name="Shirasu K."/>
            <person name="Hoshino A."/>
            <person name="Arita M."/>
        </authorList>
    </citation>
    <scope>NUCLEOTIDE SEQUENCE</scope>
    <source>
        <strain evidence="2">Hamamatsu line</strain>
    </source>
</reference>
<dbReference type="SUPFAM" id="SSF56672">
    <property type="entry name" value="DNA/RNA polymerases"/>
    <property type="match status" value="1"/>
</dbReference>
<dbReference type="PANTHER" id="PTHR33116">
    <property type="entry name" value="REVERSE TRANSCRIPTASE ZINC-BINDING DOMAIN-CONTAINING PROTEIN-RELATED-RELATED"/>
    <property type="match status" value="1"/>
</dbReference>
<name>A0A9W7J8V9_HIBTR</name>
<protein>
    <recommendedName>
        <fullName evidence="1">Reverse transcriptase domain-containing protein</fullName>
    </recommendedName>
</protein>
<proteinExistence type="predicted"/>
<feature type="domain" description="Reverse transcriptase" evidence="1">
    <location>
        <begin position="1"/>
        <end position="157"/>
    </location>
</feature>
<evidence type="ECO:0000313" key="2">
    <source>
        <dbReference type="EMBL" id="GMJ10111.1"/>
    </source>
</evidence>
<dbReference type="InterPro" id="IPR043502">
    <property type="entry name" value="DNA/RNA_pol_sf"/>
</dbReference>
<dbReference type="PROSITE" id="PS50878">
    <property type="entry name" value="RT_POL"/>
    <property type="match status" value="1"/>
</dbReference>
<organism evidence="2 3">
    <name type="scientific">Hibiscus trionum</name>
    <name type="common">Flower of an hour</name>
    <dbReference type="NCBI Taxonomy" id="183268"/>
    <lineage>
        <taxon>Eukaryota</taxon>
        <taxon>Viridiplantae</taxon>
        <taxon>Streptophyta</taxon>
        <taxon>Embryophyta</taxon>
        <taxon>Tracheophyta</taxon>
        <taxon>Spermatophyta</taxon>
        <taxon>Magnoliopsida</taxon>
        <taxon>eudicotyledons</taxon>
        <taxon>Gunneridae</taxon>
        <taxon>Pentapetalae</taxon>
        <taxon>rosids</taxon>
        <taxon>malvids</taxon>
        <taxon>Malvales</taxon>
        <taxon>Malvaceae</taxon>
        <taxon>Malvoideae</taxon>
        <taxon>Hibiscus</taxon>
    </lineage>
</organism>
<keyword evidence="3" id="KW-1185">Reference proteome</keyword>
<accession>A0A9W7J8V9</accession>
<dbReference type="EMBL" id="BSYR01000056">
    <property type="protein sequence ID" value="GMJ10111.1"/>
    <property type="molecule type" value="Genomic_DNA"/>
</dbReference>
<evidence type="ECO:0000259" key="1">
    <source>
        <dbReference type="PROSITE" id="PS50878"/>
    </source>
</evidence>
<gene>
    <name evidence="2" type="ORF">HRI_004680300</name>
</gene>
<dbReference type="AlphaFoldDB" id="A0A9W7J8V9"/>
<dbReference type="Pfam" id="PF00078">
    <property type="entry name" value="RVT_1"/>
    <property type="match status" value="1"/>
</dbReference>
<dbReference type="InterPro" id="IPR000477">
    <property type="entry name" value="RT_dom"/>
</dbReference>
<dbReference type="PANTHER" id="PTHR33116:SF86">
    <property type="entry name" value="REVERSE TRANSCRIPTASE DOMAIN-CONTAINING PROTEIN"/>
    <property type="match status" value="1"/>
</dbReference>